<dbReference type="PANTHER" id="PTHR43401">
    <property type="entry name" value="L-THREONINE 3-DEHYDROGENASE"/>
    <property type="match status" value="1"/>
</dbReference>
<dbReference type="GO" id="GO:0044281">
    <property type="term" value="P:small molecule metabolic process"/>
    <property type="evidence" value="ECO:0007669"/>
    <property type="project" value="UniProtKB-ARBA"/>
</dbReference>
<dbReference type="Proteomes" id="UP001154061">
    <property type="component" value="Unassembled WGS sequence"/>
</dbReference>
<feature type="domain" description="Alcohol dehydrogenase-like N-terminal" evidence="6">
    <location>
        <begin position="25"/>
        <end position="148"/>
    </location>
</feature>
<accession>A0A9Q4L5A3</accession>
<comment type="cofactor">
    <cofactor evidence="4">
        <name>Zn(2+)</name>
        <dbReference type="ChEBI" id="CHEBI:29105"/>
    </cofactor>
</comment>
<dbReference type="InterPro" id="IPR002328">
    <property type="entry name" value="ADH_Zn_CS"/>
</dbReference>
<keyword evidence="1 4" id="KW-0479">Metal-binding</keyword>
<dbReference type="GO" id="GO:0043168">
    <property type="term" value="F:anion binding"/>
    <property type="evidence" value="ECO:0007669"/>
    <property type="project" value="UniProtKB-ARBA"/>
</dbReference>
<dbReference type="InterPro" id="IPR050129">
    <property type="entry name" value="Zn_alcohol_dh"/>
</dbReference>
<dbReference type="PROSITE" id="PS00059">
    <property type="entry name" value="ADH_ZINC"/>
    <property type="match status" value="1"/>
</dbReference>
<dbReference type="SUPFAM" id="SSF50129">
    <property type="entry name" value="GroES-like"/>
    <property type="match status" value="1"/>
</dbReference>
<evidence type="ECO:0000256" key="1">
    <source>
        <dbReference type="ARBA" id="ARBA00022723"/>
    </source>
</evidence>
<comment type="caution">
    <text evidence="7">The sequence shown here is derived from an EMBL/GenBank/DDBJ whole genome shotgun (WGS) entry which is preliminary data.</text>
</comment>
<dbReference type="GO" id="GO:0016616">
    <property type="term" value="F:oxidoreductase activity, acting on the CH-OH group of donors, NAD or NADP as acceptor"/>
    <property type="evidence" value="ECO:0007669"/>
    <property type="project" value="UniProtKB-ARBA"/>
</dbReference>
<evidence type="ECO:0000256" key="2">
    <source>
        <dbReference type="ARBA" id="ARBA00022833"/>
    </source>
</evidence>
<dbReference type="AlphaFoldDB" id="A0A9Q4L5A3"/>
<keyword evidence="2 4" id="KW-0862">Zinc</keyword>
<dbReference type="InterPro" id="IPR013154">
    <property type="entry name" value="ADH-like_N"/>
</dbReference>
<evidence type="ECO:0000256" key="3">
    <source>
        <dbReference type="ARBA" id="ARBA00023002"/>
    </source>
</evidence>
<keyword evidence="3" id="KW-0560">Oxidoreductase</keyword>
<comment type="similarity">
    <text evidence="4">Belongs to the zinc-containing alcohol dehydrogenase family.</text>
</comment>
<dbReference type="GO" id="GO:0030554">
    <property type="term" value="F:adenyl nucleotide binding"/>
    <property type="evidence" value="ECO:0007669"/>
    <property type="project" value="UniProtKB-ARBA"/>
</dbReference>
<protein>
    <submittedName>
        <fullName evidence="7">Zinc-binding dehydrogenase</fullName>
    </submittedName>
</protein>
<dbReference type="Gene3D" id="3.90.180.10">
    <property type="entry name" value="Medium-chain alcohol dehydrogenases, catalytic domain"/>
    <property type="match status" value="1"/>
</dbReference>
<sequence length="358" mass="37989">MDAVYLHGPGDLRVDTVEQHDVATGTIAVDIEYTGICGSDLHEYEVGPVPIRAEATGHSIPESEWDEYLPKPMGHEIAGTVSDVGENVDDVQVGDRVTLNMVSSCHNCRYCAAGKYHLCERGDGGVVSSRGFADRIVVPSSMAVHVPDEVSLRHAALAEPLGVSLRGVRRSGLDPTDRIAVFGAGPIGLGVVAGAAAAGAREIYVSEPRATRREAAKALGADVVIDPTAVDAVEKIQRETDRVDVSFECAGTATTLTDALRSTAYGETVVVLSVFEEEVPIHPNDIMQAEREIVGSFGFQGGPLVSQSEFATALDLIADGRIDPEPMITETVSLDAVESAFESLRDPETDQIKVLAEP</sequence>
<dbReference type="Pfam" id="PF08240">
    <property type="entry name" value="ADH_N"/>
    <property type="match status" value="1"/>
</dbReference>
<feature type="domain" description="Alcohol dehydrogenase-like C-terminal" evidence="5">
    <location>
        <begin position="186"/>
        <end position="318"/>
    </location>
</feature>
<dbReference type="PANTHER" id="PTHR43401:SF2">
    <property type="entry name" value="L-THREONINE 3-DEHYDROGENASE"/>
    <property type="match status" value="1"/>
</dbReference>
<evidence type="ECO:0000313" key="7">
    <source>
        <dbReference type="EMBL" id="MDF9747834.1"/>
    </source>
</evidence>
<dbReference type="EMBL" id="JAMQOT010000009">
    <property type="protein sequence ID" value="MDF9747834.1"/>
    <property type="molecule type" value="Genomic_DNA"/>
</dbReference>
<proteinExistence type="inferred from homology"/>
<name>A0A9Q4L5A3_9EURY</name>
<dbReference type="InterPro" id="IPR036291">
    <property type="entry name" value="NAD(P)-bd_dom_sf"/>
</dbReference>
<dbReference type="Pfam" id="PF00107">
    <property type="entry name" value="ADH_zinc_N"/>
    <property type="match status" value="1"/>
</dbReference>
<gene>
    <name evidence="7" type="ORF">NDI89_19835</name>
</gene>
<dbReference type="InterPro" id="IPR011032">
    <property type="entry name" value="GroES-like_sf"/>
</dbReference>
<reference evidence="7" key="1">
    <citation type="submission" date="2022-06" db="EMBL/GenBank/DDBJ databases">
        <title>Natrinema sp. a new haloarchaeum isolate from saline soil.</title>
        <authorList>
            <person name="Strakova D."/>
            <person name="Galisteo C."/>
            <person name="Sanchez-Porro C."/>
            <person name="Ventosa A."/>
        </authorList>
    </citation>
    <scope>NUCLEOTIDE SEQUENCE</scope>
    <source>
        <strain evidence="7">S1CR25-10</strain>
    </source>
</reference>
<dbReference type="SUPFAM" id="SSF51735">
    <property type="entry name" value="NAD(P)-binding Rossmann-fold domains"/>
    <property type="match status" value="1"/>
</dbReference>
<evidence type="ECO:0000313" key="8">
    <source>
        <dbReference type="Proteomes" id="UP001154061"/>
    </source>
</evidence>
<dbReference type="GO" id="GO:0008270">
    <property type="term" value="F:zinc ion binding"/>
    <property type="evidence" value="ECO:0007669"/>
    <property type="project" value="InterPro"/>
</dbReference>
<dbReference type="RefSeq" id="WP_277524206.1">
    <property type="nucleotide sequence ID" value="NZ_JAMQOT010000009.1"/>
</dbReference>
<evidence type="ECO:0000259" key="6">
    <source>
        <dbReference type="Pfam" id="PF08240"/>
    </source>
</evidence>
<dbReference type="GO" id="GO:0051262">
    <property type="term" value="P:protein tetramerization"/>
    <property type="evidence" value="ECO:0007669"/>
    <property type="project" value="UniProtKB-ARBA"/>
</dbReference>
<dbReference type="InterPro" id="IPR013149">
    <property type="entry name" value="ADH-like_C"/>
</dbReference>
<organism evidence="7 8">
    <name type="scientific">Natrinema salsiterrestre</name>
    <dbReference type="NCBI Taxonomy" id="2950540"/>
    <lineage>
        <taxon>Archaea</taxon>
        <taxon>Methanobacteriati</taxon>
        <taxon>Methanobacteriota</taxon>
        <taxon>Stenosarchaea group</taxon>
        <taxon>Halobacteria</taxon>
        <taxon>Halobacteriales</taxon>
        <taxon>Natrialbaceae</taxon>
        <taxon>Natrinema</taxon>
    </lineage>
</organism>
<dbReference type="Gene3D" id="3.40.50.720">
    <property type="entry name" value="NAD(P)-binding Rossmann-like Domain"/>
    <property type="match status" value="1"/>
</dbReference>
<evidence type="ECO:0000256" key="4">
    <source>
        <dbReference type="RuleBase" id="RU361277"/>
    </source>
</evidence>
<evidence type="ECO:0000259" key="5">
    <source>
        <dbReference type="Pfam" id="PF00107"/>
    </source>
</evidence>
<keyword evidence="8" id="KW-1185">Reference proteome</keyword>